<accession>A0A418Y5V8</accession>
<evidence type="ECO:0000313" key="2">
    <source>
        <dbReference type="Proteomes" id="UP000284006"/>
    </source>
</evidence>
<protein>
    <submittedName>
        <fullName evidence="1">Signal peptide protein</fullName>
    </submittedName>
</protein>
<dbReference type="EMBL" id="QYUP01000061">
    <property type="protein sequence ID" value="RJG22246.1"/>
    <property type="molecule type" value="Genomic_DNA"/>
</dbReference>
<proteinExistence type="predicted"/>
<sequence length="38" mass="3880">MSNVGQSAAAIMVVSQNSGFSSLVQQSVNVQANLTVGR</sequence>
<reference evidence="1 2" key="1">
    <citation type="submission" date="2018-09" db="EMBL/GenBank/DDBJ databases">
        <authorList>
            <person name="Zhu H."/>
        </authorList>
    </citation>
    <scope>NUCLEOTIDE SEQUENCE [LARGE SCALE GENOMIC DNA]</scope>
    <source>
        <strain evidence="1 2">K1S02-61</strain>
    </source>
</reference>
<evidence type="ECO:0000313" key="1">
    <source>
        <dbReference type="EMBL" id="RJG22246.1"/>
    </source>
</evidence>
<comment type="caution">
    <text evidence="1">The sequence shown here is derived from an EMBL/GenBank/DDBJ whole genome shotgun (WGS) entry which is preliminary data.</text>
</comment>
<organism evidence="1 2">
    <name type="scientific">Massilia cavernae</name>
    <dbReference type="NCBI Taxonomy" id="2320864"/>
    <lineage>
        <taxon>Bacteria</taxon>
        <taxon>Pseudomonadati</taxon>
        <taxon>Pseudomonadota</taxon>
        <taxon>Betaproteobacteria</taxon>
        <taxon>Burkholderiales</taxon>
        <taxon>Oxalobacteraceae</taxon>
        <taxon>Telluria group</taxon>
        <taxon>Massilia</taxon>
    </lineage>
</organism>
<dbReference type="Proteomes" id="UP000284006">
    <property type="component" value="Unassembled WGS sequence"/>
</dbReference>
<name>A0A418Y5V8_9BURK</name>
<dbReference type="AlphaFoldDB" id="A0A418Y5V8"/>
<keyword evidence="2" id="KW-1185">Reference proteome</keyword>
<gene>
    <name evidence="1" type="ORF">D3872_05700</name>
</gene>